<gene>
    <name evidence="2" type="ORF">Amac_104160</name>
</gene>
<keyword evidence="2" id="KW-0067">ATP-binding</keyword>
<dbReference type="OrthoDB" id="3193269at2"/>
<dbReference type="InterPro" id="IPR003593">
    <property type="entry name" value="AAA+_ATPase"/>
</dbReference>
<sequence>MALRCLYQGSADELAEIIAQGHLVEELRRRFVAMHGAKPRESESASWGGSIPTVVDLLISAGLQDVQVLVELTAPICDVRMDIVLVGSERETGEICVIVVENKQWSQVRPVRGTQLVHVPNAPGRNPRLHPAVQADGYRQVLRDFVPMLRTAKVTSLVNLHNMPVAVLETIQGDSQELEGGAKRTKMYGQEPEERERFAAMLTKTFSGEMALEHAHDLLSARVSPTDSLMTAVDKSVHGRSVFPLLDEQRKAVEYVKVQLAASRRGNKRVVLIVGGPGTGKSVIALELLAACSKNGLKVAHATGSRSFTRTLWEYAGGDTRARRIFRYFNSFETLRSKLDVLIADEAHRLRRQVSGRGPSQVEQLISAADVPVFLLDEHQVVRPGEDGTIQLIENAAKEMKHEVLRIDLRSQFRCGGDPEYIRWVEQLLGLVAGEPPRRWRPLENYELYVAPTPEAMEKFLNRRAAETNSTARIAAGFCWPWSSPRKDGTLVDNIRINGWNRPWNVQGDERVGDMPPHTLWATHPGGHGQIGCIYTAQGFEYAWAGVIFGPDLVWRDVAWQADISQNRDRAVENALDFDFLVRNTYRVLATRGMRGTVLYSVDRTTNVMLANLGARLLDYEGVPMNTTR</sequence>
<dbReference type="RefSeq" id="WP_155361811.1">
    <property type="nucleotide sequence ID" value="NZ_BAAAHL010000066.1"/>
</dbReference>
<dbReference type="SMART" id="SM00382">
    <property type="entry name" value="AAA"/>
    <property type="match status" value="1"/>
</dbReference>
<dbReference type="InterPro" id="IPR027417">
    <property type="entry name" value="P-loop_NTPase"/>
</dbReference>
<dbReference type="Pfam" id="PF09848">
    <property type="entry name" value="SLFN-g3_helicase"/>
    <property type="match status" value="1"/>
</dbReference>
<dbReference type="EMBL" id="BLAE01000117">
    <property type="protein sequence ID" value="GES16818.1"/>
    <property type="molecule type" value="Genomic_DNA"/>
</dbReference>
<keyword evidence="2" id="KW-0547">Nucleotide-binding</keyword>
<evidence type="ECO:0000313" key="2">
    <source>
        <dbReference type="EMBL" id="GES16818.1"/>
    </source>
</evidence>
<evidence type="ECO:0000259" key="1">
    <source>
        <dbReference type="SMART" id="SM00382"/>
    </source>
</evidence>
<reference evidence="2 3" key="1">
    <citation type="submission" date="2019-10" db="EMBL/GenBank/DDBJ databases">
        <title>Whole genome shotgun sequence of Acrocarpospora macrocephala NBRC 16266.</title>
        <authorList>
            <person name="Ichikawa N."/>
            <person name="Kimura A."/>
            <person name="Kitahashi Y."/>
            <person name="Komaki H."/>
            <person name="Oguchi A."/>
        </authorList>
    </citation>
    <scope>NUCLEOTIDE SEQUENCE [LARGE SCALE GENOMIC DNA]</scope>
    <source>
        <strain evidence="2 3">NBRC 16266</strain>
    </source>
</reference>
<keyword evidence="3" id="KW-1185">Reference proteome</keyword>
<accession>A0A5M3XFH7</accession>
<feature type="domain" description="AAA+ ATPase" evidence="1">
    <location>
        <begin position="267"/>
        <end position="386"/>
    </location>
</feature>
<name>A0A5M3XFH7_9ACTN</name>
<dbReference type="GO" id="GO:0005524">
    <property type="term" value="F:ATP binding"/>
    <property type="evidence" value="ECO:0007669"/>
    <property type="project" value="UniProtKB-KW"/>
</dbReference>
<comment type="caution">
    <text evidence="2">The sequence shown here is derived from an EMBL/GenBank/DDBJ whole genome shotgun (WGS) entry which is preliminary data.</text>
</comment>
<dbReference type="SUPFAM" id="SSF52540">
    <property type="entry name" value="P-loop containing nucleoside triphosphate hydrolases"/>
    <property type="match status" value="1"/>
</dbReference>
<dbReference type="InterPro" id="IPR018647">
    <property type="entry name" value="SLFN_3-like_DNA/RNA_helicase"/>
</dbReference>
<protein>
    <submittedName>
        <fullName evidence="2">ATP-binding protein</fullName>
    </submittedName>
</protein>
<proteinExistence type="predicted"/>
<dbReference type="Gene3D" id="3.40.50.300">
    <property type="entry name" value="P-loop containing nucleotide triphosphate hydrolases"/>
    <property type="match status" value="1"/>
</dbReference>
<evidence type="ECO:0000313" key="3">
    <source>
        <dbReference type="Proteomes" id="UP000331127"/>
    </source>
</evidence>
<dbReference type="Proteomes" id="UP000331127">
    <property type="component" value="Unassembled WGS sequence"/>
</dbReference>
<dbReference type="AlphaFoldDB" id="A0A5M3XFH7"/>
<organism evidence="2 3">
    <name type="scientific">Acrocarpospora macrocephala</name>
    <dbReference type="NCBI Taxonomy" id="150177"/>
    <lineage>
        <taxon>Bacteria</taxon>
        <taxon>Bacillati</taxon>
        <taxon>Actinomycetota</taxon>
        <taxon>Actinomycetes</taxon>
        <taxon>Streptosporangiales</taxon>
        <taxon>Streptosporangiaceae</taxon>
        <taxon>Acrocarpospora</taxon>
    </lineage>
</organism>